<dbReference type="Pfam" id="PF02195">
    <property type="entry name" value="ParB_N"/>
    <property type="match status" value="1"/>
</dbReference>
<dbReference type="GO" id="GO:0003677">
    <property type="term" value="F:DNA binding"/>
    <property type="evidence" value="ECO:0007669"/>
    <property type="project" value="UniProtKB-KW"/>
</dbReference>
<evidence type="ECO:0000256" key="4">
    <source>
        <dbReference type="SAM" id="MobiDB-lite"/>
    </source>
</evidence>
<sequence>MASKSRLGKGLGALFPTLPGEESVKSSQLELLPDAEKTEPAASAPVKSAPKTADKSDKKSAAKRAAMPSVGSIAHPSDLFFGGDVTSSSTQPASTSPSSAILADAVSPKTNKEAVSPQRDRSNVSRETPNVASEAASKTVETKDKGTKAKNDKDKDKDAQPELKPVEGGYLAELKLAEIGPNAHQPRTIFDEDELNELSASIKEVGVLQPIVVRRRPADQIAAAKKSGETEESSANPFAGRMDSPYELIMGERRWRASQLAGLETIPAIVKTTADDDMLRDALLENLHRVALNPLEEAAAYQQMIEEFGLTQAQLSKSVSKSRPQIANTLRLLNLPAAVQKKVAAGVLSSGHARALLGLSDPEEMDKLASRIIAEGLSVRSTEEIVSMKIASGEQPKKPKTSKTNPWVGSAIQQSLENHFDTKVSIKGTKKHGRIEIVFSSPEDMDRILQLLVPSQNDEAGKDSHWV</sequence>
<dbReference type="RefSeq" id="WP_100497203.1">
    <property type="nucleotide sequence ID" value="NZ_PGLQ01000011.1"/>
</dbReference>
<dbReference type="Pfam" id="PF17762">
    <property type="entry name" value="HTH_ParB"/>
    <property type="match status" value="1"/>
</dbReference>
<dbReference type="PANTHER" id="PTHR33375:SF1">
    <property type="entry name" value="CHROMOSOME-PARTITIONING PROTEIN PARB-RELATED"/>
    <property type="match status" value="1"/>
</dbReference>
<feature type="compositionally biased region" description="Basic and acidic residues" evidence="4">
    <location>
        <begin position="140"/>
        <end position="165"/>
    </location>
</feature>
<evidence type="ECO:0000256" key="1">
    <source>
        <dbReference type="ARBA" id="ARBA00006295"/>
    </source>
</evidence>
<reference evidence="6 7" key="1">
    <citation type="submission" date="2017-11" db="EMBL/GenBank/DDBJ databases">
        <title>Draft genome sequences of strains TRE 1, TRE D, TRE H and TRI 7, isolated from tamarins, belonging to four potential novel Bifidobacterium species.</title>
        <authorList>
            <person name="Mattarelli P."/>
            <person name="Modesto M."/>
            <person name="Bonetti A."/>
            <person name="Puglisi E."/>
            <person name="Morelli L."/>
        </authorList>
    </citation>
    <scope>NUCLEOTIDE SEQUENCE [LARGE SCALE GENOMIC DNA]</scope>
    <source>
        <strain evidence="7">TRED</strain>
    </source>
</reference>
<dbReference type="InterPro" id="IPR050336">
    <property type="entry name" value="Chromosome_partition/occlusion"/>
</dbReference>
<protein>
    <submittedName>
        <fullName evidence="6">Chromosome partitioning protein ParB</fullName>
    </submittedName>
</protein>
<dbReference type="EMBL" id="PGLQ01000011">
    <property type="protein sequence ID" value="PJM78300.1"/>
    <property type="molecule type" value="Genomic_DNA"/>
</dbReference>
<gene>
    <name evidence="6" type="ORF">CUU80_10065</name>
</gene>
<feature type="region of interest" description="Disordered" evidence="4">
    <location>
        <begin position="1"/>
        <end position="166"/>
    </location>
</feature>
<comment type="similarity">
    <text evidence="1">Belongs to the ParB family.</text>
</comment>
<proteinExistence type="inferred from homology"/>
<dbReference type="InterPro" id="IPR057240">
    <property type="entry name" value="ParB_dimer_C"/>
</dbReference>
<dbReference type="SUPFAM" id="SSF110849">
    <property type="entry name" value="ParB/Sulfiredoxin"/>
    <property type="match status" value="1"/>
</dbReference>
<name>A0A2M9HNA3_9BIFI</name>
<keyword evidence="2" id="KW-0159">Chromosome partition</keyword>
<evidence type="ECO:0000313" key="6">
    <source>
        <dbReference type="EMBL" id="PJM78300.1"/>
    </source>
</evidence>
<dbReference type="Gene3D" id="1.10.10.2830">
    <property type="match status" value="1"/>
</dbReference>
<comment type="caution">
    <text evidence="6">The sequence shown here is derived from an EMBL/GenBank/DDBJ whole genome shotgun (WGS) entry which is preliminary data.</text>
</comment>
<keyword evidence="3" id="KW-0238">DNA-binding</keyword>
<dbReference type="InterPro" id="IPR003115">
    <property type="entry name" value="ParB_N"/>
</dbReference>
<dbReference type="InterPro" id="IPR036086">
    <property type="entry name" value="ParB/Sulfiredoxin_sf"/>
</dbReference>
<dbReference type="OrthoDB" id="9802051at2"/>
<dbReference type="Gene3D" id="3.90.1530.30">
    <property type="match status" value="1"/>
</dbReference>
<feature type="compositionally biased region" description="Low complexity" evidence="4">
    <location>
        <begin position="86"/>
        <end position="100"/>
    </location>
</feature>
<dbReference type="PANTHER" id="PTHR33375">
    <property type="entry name" value="CHROMOSOME-PARTITIONING PROTEIN PARB-RELATED"/>
    <property type="match status" value="1"/>
</dbReference>
<feature type="domain" description="ParB-like N-terminal" evidence="5">
    <location>
        <begin position="172"/>
        <end position="287"/>
    </location>
</feature>
<evidence type="ECO:0000256" key="3">
    <source>
        <dbReference type="ARBA" id="ARBA00023125"/>
    </source>
</evidence>
<accession>A0A2M9HNA3</accession>
<dbReference type="GO" id="GO:0007059">
    <property type="term" value="P:chromosome segregation"/>
    <property type="evidence" value="ECO:0007669"/>
    <property type="project" value="UniProtKB-KW"/>
</dbReference>
<dbReference type="AlphaFoldDB" id="A0A2M9HNA3"/>
<dbReference type="NCBIfam" id="TIGR00180">
    <property type="entry name" value="parB_part"/>
    <property type="match status" value="1"/>
</dbReference>
<evidence type="ECO:0000259" key="5">
    <source>
        <dbReference type="SMART" id="SM00470"/>
    </source>
</evidence>
<dbReference type="GO" id="GO:0005694">
    <property type="term" value="C:chromosome"/>
    <property type="evidence" value="ECO:0007669"/>
    <property type="project" value="TreeGrafter"/>
</dbReference>
<dbReference type="SMART" id="SM00470">
    <property type="entry name" value="ParB"/>
    <property type="match status" value="1"/>
</dbReference>
<dbReference type="InterPro" id="IPR041468">
    <property type="entry name" value="HTH_ParB/Spo0J"/>
</dbReference>
<dbReference type="Proteomes" id="UP000228755">
    <property type="component" value="Unassembled WGS sequence"/>
</dbReference>
<dbReference type="SUPFAM" id="SSF109709">
    <property type="entry name" value="KorB DNA-binding domain-like"/>
    <property type="match status" value="1"/>
</dbReference>
<evidence type="ECO:0000313" key="7">
    <source>
        <dbReference type="Proteomes" id="UP000228755"/>
    </source>
</evidence>
<dbReference type="Pfam" id="PF23552">
    <property type="entry name" value="ParB_C"/>
    <property type="match status" value="1"/>
</dbReference>
<dbReference type="InterPro" id="IPR004437">
    <property type="entry name" value="ParB/RepB/Spo0J"/>
</dbReference>
<dbReference type="CDD" id="cd16393">
    <property type="entry name" value="SPO0J_N"/>
    <property type="match status" value="1"/>
</dbReference>
<dbReference type="GO" id="GO:0045881">
    <property type="term" value="P:positive regulation of sporulation resulting in formation of a cellular spore"/>
    <property type="evidence" value="ECO:0007669"/>
    <property type="project" value="TreeGrafter"/>
</dbReference>
<evidence type="ECO:0000256" key="2">
    <source>
        <dbReference type="ARBA" id="ARBA00022829"/>
    </source>
</evidence>
<keyword evidence="7" id="KW-1185">Reference proteome</keyword>
<feature type="compositionally biased region" description="Low complexity" evidence="4">
    <location>
        <begin position="40"/>
        <end position="51"/>
    </location>
</feature>
<dbReference type="FunFam" id="1.10.10.2830:FF:000001">
    <property type="entry name" value="Chromosome partitioning protein ParB"/>
    <property type="match status" value="1"/>
</dbReference>
<organism evidence="6 7">
    <name type="scientific">Bifidobacterium scaligerum</name>
    <dbReference type="NCBI Taxonomy" id="2052656"/>
    <lineage>
        <taxon>Bacteria</taxon>
        <taxon>Bacillati</taxon>
        <taxon>Actinomycetota</taxon>
        <taxon>Actinomycetes</taxon>
        <taxon>Bifidobacteriales</taxon>
        <taxon>Bifidobacteriaceae</taxon>
        <taxon>Bifidobacterium</taxon>
    </lineage>
</organism>